<proteinExistence type="predicted"/>
<reference evidence="2" key="1">
    <citation type="submission" date="2024-07" db="EMBL/GenBank/DDBJ databases">
        <title>Two chromosome-level genome assemblies of Korean endemic species Abeliophyllum distichum and Forsythia ovata (Oleaceae).</title>
        <authorList>
            <person name="Jang H."/>
        </authorList>
    </citation>
    <scope>NUCLEOTIDE SEQUENCE [LARGE SCALE GENOMIC DNA]</scope>
</reference>
<evidence type="ECO:0000313" key="1">
    <source>
        <dbReference type="EMBL" id="KAL2474351.1"/>
    </source>
</evidence>
<keyword evidence="2" id="KW-1185">Reference proteome</keyword>
<sequence>MLGSFLTSKEYRLAAWPSHLGFDQTAAWPSHLGFGQTTAWLLPYLEGASACCVASHLRFDKTAAWPFHLGLRETAAWLLPDLQGALSCCLALPPGTRTYCSLAPPLPPRSIASLLRPPTWDSAKLQVGSSLISKKHRLAAWPSHLGLGQTAAWLLPYPQGASPHCLALTPGTQPNCSLAPPLSLKSIASLLGPLIWDSAKLRFGSSLISQEHRLAAWRYHLGLEKTTASLFPYLQVASPCYLPSHMGLGHTTAWLLPYLQEASPHYFVLPPGTRPNCSLAPSLPPMSIALLLGPPSWDSALLQLGPSLTSKERRLTASPSHLGLGQTTACLLPYRQGESPRSLARPPGTLPNYCLAPSLPSRSIATLLRPSTWDTAKLQLGSSLTSKEHRLATWPSHLGLDQPVAWLLPYLQGASSRCLALPPGTRPYCNLVPPLLPRTSPCCLALPPGTRPNCSLALPLPTRSIALRLVPTTWDLKKLQLGSFLTSKDHRLGTWPSHLGLGHTVALLLPYLQGASLHCFALLPGSRPSYSLAPSLRPRCIASLLGPPTWTRPNCSLAPSLSPKKYRLATWPSHLGLDQTAAWLFPYLQGASPHCLALQPGTRKNLCLAPPLPPWSIALLLGPPTWDSAILYLGSSLNSKEHLLTTWPSNLGLGPTVIWLLPYHQGPSPHYLALPPVTRPNCSLDPSIPPRSIALRLVPTTWDWEKLQLGSSLTSKEHHLTASPSHQGLGHTAAWLLLYLQGASPHYFALPPGTRPNYSLAPSLRPRSIASLLGSPTWDSVKLQLCSFLTTKEHRLVAWPSHPGLSQTASWLLPCLQKASHRYLALPPGTWPNCSLALPYLQGASPCALWLPYLQGASPHNFALSRGTQSNYSLAPSLRPRSIVSLVSPPTWDSAKLQLSSFLTCKEHRLAARPSHLGLNQTAYLLLPCLQKAFPHCLALPHGTRPYCSLGPPLPPRSIVLLLGPPTWDSALLQVGSSLTSKEHHLTASPSHLGLDKTAAWLLPYLQGASPSCLALPPWTWPNYSLTAPLPPRIIALLLGPPIWDSTKLRLVSSLTSKEHRLKAWPYNLGLEKT</sequence>
<gene>
    <name evidence="1" type="ORF">Adt_35087</name>
</gene>
<dbReference type="AlphaFoldDB" id="A0ABD1QDQ2"/>
<dbReference type="Proteomes" id="UP001604336">
    <property type="component" value="Unassembled WGS sequence"/>
</dbReference>
<name>A0ABD1QDQ2_9LAMI</name>
<accession>A0ABD1QDQ2</accession>
<organism evidence="1 2">
    <name type="scientific">Abeliophyllum distichum</name>
    <dbReference type="NCBI Taxonomy" id="126358"/>
    <lineage>
        <taxon>Eukaryota</taxon>
        <taxon>Viridiplantae</taxon>
        <taxon>Streptophyta</taxon>
        <taxon>Embryophyta</taxon>
        <taxon>Tracheophyta</taxon>
        <taxon>Spermatophyta</taxon>
        <taxon>Magnoliopsida</taxon>
        <taxon>eudicotyledons</taxon>
        <taxon>Gunneridae</taxon>
        <taxon>Pentapetalae</taxon>
        <taxon>asterids</taxon>
        <taxon>lamiids</taxon>
        <taxon>Lamiales</taxon>
        <taxon>Oleaceae</taxon>
        <taxon>Forsythieae</taxon>
        <taxon>Abeliophyllum</taxon>
    </lineage>
</organism>
<dbReference type="EMBL" id="JBFOLK010000011">
    <property type="protein sequence ID" value="KAL2474351.1"/>
    <property type="molecule type" value="Genomic_DNA"/>
</dbReference>
<evidence type="ECO:0000313" key="2">
    <source>
        <dbReference type="Proteomes" id="UP001604336"/>
    </source>
</evidence>
<protein>
    <submittedName>
        <fullName evidence="1">Uncharacterized protein</fullName>
    </submittedName>
</protein>
<comment type="caution">
    <text evidence="1">The sequence shown here is derived from an EMBL/GenBank/DDBJ whole genome shotgun (WGS) entry which is preliminary data.</text>
</comment>